<keyword evidence="2 4" id="KW-0378">Hydrolase</keyword>
<dbReference type="EMBL" id="AGWK01000042">
    <property type="protein sequence ID" value="EHO68571.1"/>
    <property type="molecule type" value="Genomic_DNA"/>
</dbReference>
<keyword evidence="5" id="KW-0732">Signal</keyword>
<reference evidence="9 10" key="1">
    <citation type="submission" date="2011-12" db="EMBL/GenBank/DDBJ databases">
        <title>The Genome Sequence of Prevotella micans F0438.</title>
        <authorList>
            <consortium name="The Broad Institute Genome Sequencing Platform"/>
            <person name="Earl A."/>
            <person name="Ward D."/>
            <person name="Feldgarden M."/>
            <person name="Gevers D."/>
            <person name="Izard J."/>
            <person name="Baranova O.V."/>
            <person name="Blanton J.M."/>
            <person name="Wade W.G."/>
            <person name="Dewhirst F.E."/>
            <person name="Young S.K."/>
            <person name="Zeng Q."/>
            <person name="Gargeya S."/>
            <person name="Fitzgerald M."/>
            <person name="Haas B."/>
            <person name="Abouelleil A."/>
            <person name="Alvarado L."/>
            <person name="Arachchi H.M."/>
            <person name="Berlin A."/>
            <person name="Chapman S.B."/>
            <person name="Gearin G."/>
            <person name="Goldberg J."/>
            <person name="Griggs A."/>
            <person name="Gujja S."/>
            <person name="Hansen M."/>
            <person name="Heiman D."/>
            <person name="Howarth C."/>
            <person name="Larimer J."/>
            <person name="Lui A."/>
            <person name="MacDonald P.J.P."/>
            <person name="McCowen C."/>
            <person name="Montmayeur A."/>
            <person name="Murphy C."/>
            <person name="Neiman D."/>
            <person name="Pearson M."/>
            <person name="Priest M."/>
            <person name="Roberts A."/>
            <person name="Saif S."/>
            <person name="Shea T."/>
            <person name="Sisk P."/>
            <person name="Stolte C."/>
            <person name="Sykes S."/>
            <person name="Wortman J."/>
            <person name="Nusbaum C."/>
            <person name="Birren B."/>
        </authorList>
    </citation>
    <scope>NUCLEOTIDE SEQUENCE [LARGE SCALE GENOMIC DNA]</scope>
    <source>
        <strain evidence="9 10">F0438</strain>
    </source>
</reference>
<dbReference type="PATRIC" id="fig|883158.3.peg.1613"/>
<dbReference type="PROSITE" id="PS00609">
    <property type="entry name" value="GLYCOSYL_HYDROL_F32"/>
    <property type="match status" value="1"/>
</dbReference>
<dbReference type="InterPro" id="IPR018053">
    <property type="entry name" value="Glyco_hydro_32_AS"/>
</dbReference>
<dbReference type="Gene3D" id="2.60.120.560">
    <property type="entry name" value="Exo-inulinase, domain 1"/>
    <property type="match status" value="1"/>
</dbReference>
<evidence type="ECO:0000256" key="2">
    <source>
        <dbReference type="ARBA" id="ARBA00022801"/>
    </source>
</evidence>
<dbReference type="GO" id="GO:0004575">
    <property type="term" value="F:sucrose alpha-glucosidase activity"/>
    <property type="evidence" value="ECO:0007669"/>
    <property type="project" value="TreeGrafter"/>
</dbReference>
<evidence type="ECO:0000259" key="8">
    <source>
        <dbReference type="Pfam" id="PF16352"/>
    </source>
</evidence>
<dbReference type="InterPro" id="IPR032313">
    <property type="entry name" value="DUF4980"/>
</dbReference>
<comment type="caution">
    <text evidence="9">The sequence shown here is derived from an EMBL/GenBank/DDBJ whole genome shotgun (WGS) entry which is preliminary data.</text>
</comment>
<dbReference type="Pfam" id="PF00251">
    <property type="entry name" value="Glyco_hydro_32N"/>
    <property type="match status" value="1"/>
</dbReference>
<feature type="chain" id="PRO_5003552266" description="Glycosyl hydrolase family 32 N-terminal domain-containing protein" evidence="5">
    <location>
        <begin position="21"/>
        <end position="629"/>
    </location>
</feature>
<dbReference type="STRING" id="883158.HMPREF9140_01611"/>
<dbReference type="SUPFAM" id="SSF49899">
    <property type="entry name" value="Concanavalin A-like lectins/glucanases"/>
    <property type="match status" value="1"/>
</dbReference>
<evidence type="ECO:0000256" key="1">
    <source>
        <dbReference type="ARBA" id="ARBA00009902"/>
    </source>
</evidence>
<dbReference type="PANTHER" id="PTHR42800:SF1">
    <property type="entry name" value="EXOINULINASE INUD (AFU_ORTHOLOGUE AFUA_5G00480)"/>
    <property type="match status" value="1"/>
</dbReference>
<gene>
    <name evidence="9" type="ORF">HMPREF9140_01611</name>
</gene>
<comment type="similarity">
    <text evidence="1 4">Belongs to the glycosyl hydrolase 32 family.</text>
</comment>
<dbReference type="InterPro" id="IPR001362">
    <property type="entry name" value="Glyco_hydro_32"/>
</dbReference>
<accession>H1Q3X3</accession>
<feature type="signal peptide" evidence="5">
    <location>
        <begin position="1"/>
        <end position="20"/>
    </location>
</feature>
<evidence type="ECO:0000256" key="5">
    <source>
        <dbReference type="SAM" id="SignalP"/>
    </source>
</evidence>
<dbReference type="InterPro" id="IPR013320">
    <property type="entry name" value="ConA-like_dom_sf"/>
</dbReference>
<evidence type="ECO:0000256" key="4">
    <source>
        <dbReference type="RuleBase" id="RU362110"/>
    </source>
</evidence>
<keyword evidence="10" id="KW-1185">Reference proteome</keyword>
<dbReference type="InterPro" id="IPR023296">
    <property type="entry name" value="Glyco_hydro_beta-prop_sf"/>
</dbReference>
<evidence type="ECO:0000256" key="3">
    <source>
        <dbReference type="ARBA" id="ARBA00023295"/>
    </source>
</evidence>
<evidence type="ECO:0008006" key="11">
    <source>
        <dbReference type="Google" id="ProtNLM"/>
    </source>
</evidence>
<dbReference type="AlphaFoldDB" id="H1Q3X3"/>
<dbReference type="InterPro" id="IPR013189">
    <property type="entry name" value="Glyco_hydro_32_C"/>
</dbReference>
<dbReference type="Gene3D" id="2.115.10.20">
    <property type="entry name" value="Glycosyl hydrolase domain, family 43"/>
    <property type="match status" value="1"/>
</dbReference>
<feature type="domain" description="DUF4980" evidence="8">
    <location>
        <begin position="31"/>
        <end position="128"/>
    </location>
</feature>
<dbReference type="eggNOG" id="COG1621">
    <property type="taxonomic scope" value="Bacteria"/>
</dbReference>
<dbReference type="PANTHER" id="PTHR42800">
    <property type="entry name" value="EXOINULINASE INUD (AFU_ORTHOLOGUE AFUA_5G00480)"/>
    <property type="match status" value="1"/>
</dbReference>
<evidence type="ECO:0000313" key="10">
    <source>
        <dbReference type="Proteomes" id="UP000016023"/>
    </source>
</evidence>
<sequence length="629" mass="71187">MKKKTILCATMACVSVAATAQKINVSSNGDTTIVRIENSTKFLILPVEEDKAEARVMLDNNQPSDTWMDIRLAQNKTDYYVPFKLNEGGTSVVKILGLDRNALALRNGEMKLSNEWNVTNTDFYRPSYHHTPSYGWMNDPNGMFYKDGVYHLCYQYNPYGSKWGNMHWGHAISRDLIHWKQVEPTIARDPMGHIFSGSAVVDKNGTAGYGRDAIVALYTSASDKGQVQCMAYSTDGGYTFTKYEGNPVLTPFDGLKDFRDPKVFWYAPAKKWFMIVSADKEMRFYSSPDLKKWTYVSAFGRGYGAQPNQFECPDFFQLPVDGNKNKKKWVMIVNINPGCLFGGSATEYFVGDFDGEKFICDSKPNIAKFLDYGKDHYATVTFSGLEDRVLGIAWMSNWQYANVTPIKQYRGANTLPRELSLFTGKDGQIYMAANVAPEVKALRKSTKTLANAELLREKTVKDINMSESNAFELEMDVTPGQADRTGLVLYNQKGEKIDIYFDMKRRRLVMDRTESGQIAFGEKAVAHDIEKEFDIHEHREIKEPLRKANSVNYKNDFALGTWAPLSLCTGKNYHLNVFVDKCSVEIFVDGGRIAMTNLVFPTAPYTSVKFYSDGKKVSYRNIKVSQLSL</sequence>
<feature type="domain" description="Glycosyl hydrolase family 32 C-terminal" evidence="7">
    <location>
        <begin position="438"/>
        <end position="625"/>
    </location>
</feature>
<dbReference type="InterPro" id="IPR013148">
    <property type="entry name" value="Glyco_hydro_32_N"/>
</dbReference>
<dbReference type="RefSeq" id="WP_006953117.1">
    <property type="nucleotide sequence ID" value="NZ_JH594522.1"/>
</dbReference>
<evidence type="ECO:0000259" key="7">
    <source>
        <dbReference type="Pfam" id="PF08244"/>
    </source>
</evidence>
<dbReference type="SUPFAM" id="SSF75005">
    <property type="entry name" value="Arabinanase/levansucrase/invertase"/>
    <property type="match status" value="1"/>
</dbReference>
<name>H1Q3X3_9BACT</name>
<evidence type="ECO:0000313" key="9">
    <source>
        <dbReference type="EMBL" id="EHO68571.1"/>
    </source>
</evidence>
<dbReference type="SMART" id="SM00640">
    <property type="entry name" value="Glyco_32"/>
    <property type="match status" value="1"/>
</dbReference>
<keyword evidence="3 4" id="KW-0326">Glycosidase</keyword>
<dbReference type="GO" id="GO:0005987">
    <property type="term" value="P:sucrose catabolic process"/>
    <property type="evidence" value="ECO:0007669"/>
    <property type="project" value="TreeGrafter"/>
</dbReference>
<dbReference type="CDD" id="cd18622">
    <property type="entry name" value="GH32_Inu-like"/>
    <property type="match status" value="1"/>
</dbReference>
<dbReference type="Pfam" id="PF08244">
    <property type="entry name" value="Glyco_hydro_32C"/>
    <property type="match status" value="1"/>
</dbReference>
<dbReference type="Pfam" id="PF16352">
    <property type="entry name" value="DUF4980"/>
    <property type="match status" value="1"/>
</dbReference>
<dbReference type="Proteomes" id="UP000016023">
    <property type="component" value="Unassembled WGS sequence"/>
</dbReference>
<dbReference type="GO" id="GO:0005737">
    <property type="term" value="C:cytoplasm"/>
    <property type="evidence" value="ECO:0007669"/>
    <property type="project" value="TreeGrafter"/>
</dbReference>
<protein>
    <recommendedName>
        <fullName evidence="11">Glycosyl hydrolase family 32 N-terminal domain-containing protein</fullName>
    </recommendedName>
</protein>
<evidence type="ECO:0000259" key="6">
    <source>
        <dbReference type="Pfam" id="PF00251"/>
    </source>
</evidence>
<proteinExistence type="inferred from homology"/>
<organism evidence="9 10">
    <name type="scientific">Prevotella micans F0438</name>
    <dbReference type="NCBI Taxonomy" id="883158"/>
    <lineage>
        <taxon>Bacteria</taxon>
        <taxon>Pseudomonadati</taxon>
        <taxon>Bacteroidota</taxon>
        <taxon>Bacteroidia</taxon>
        <taxon>Bacteroidales</taxon>
        <taxon>Prevotellaceae</taxon>
        <taxon>Prevotella</taxon>
    </lineage>
</organism>
<feature type="domain" description="Glycosyl hydrolase family 32 N-terminal" evidence="6">
    <location>
        <begin position="129"/>
        <end position="430"/>
    </location>
</feature>
<dbReference type="HOGENOM" id="CLU_001528_3_1_10"/>